<organism evidence="1 2">
    <name type="scientific">Pseudomonas cichorii</name>
    <dbReference type="NCBI Taxonomy" id="36746"/>
    <lineage>
        <taxon>Bacteria</taxon>
        <taxon>Pseudomonadati</taxon>
        <taxon>Pseudomonadota</taxon>
        <taxon>Gammaproteobacteria</taxon>
        <taxon>Pseudomonadales</taxon>
        <taxon>Pseudomonadaceae</taxon>
        <taxon>Pseudomonas</taxon>
    </lineage>
</organism>
<evidence type="ECO:0000313" key="2">
    <source>
        <dbReference type="Proteomes" id="UP000277236"/>
    </source>
</evidence>
<evidence type="ECO:0000313" key="1">
    <source>
        <dbReference type="EMBL" id="RMQ50612.1"/>
    </source>
</evidence>
<sequence>MMDCMKKATLVAGNLVCGFSQPAPATFEDLLDCLLFAQLVADEQASRFAAPERWFAEHDKALRMLKWHGSDFRRDTFPPMATSTYSIAELVKQALLDRIPSAQADNVTSVMACMAGLPETGKEQLLFRKSVLALSPDGVNEPSVPAPVHTIALQLTVLAVQKADPASLFLTFKTTDELSHDIFHQPFAGASMMGPVEMRFQQHQWSPAQYLVLRSRVRDFLAGKESGLKLPVCCDA</sequence>
<dbReference type="EMBL" id="RBRE01000008">
    <property type="protein sequence ID" value="RMQ50612.1"/>
    <property type="molecule type" value="Genomic_DNA"/>
</dbReference>
<dbReference type="Proteomes" id="UP000277236">
    <property type="component" value="Unassembled WGS sequence"/>
</dbReference>
<gene>
    <name evidence="1" type="ORF">ALQ04_03835</name>
</gene>
<protein>
    <submittedName>
        <fullName evidence="1">Uncharacterized protein</fullName>
    </submittedName>
</protein>
<accession>A0A3M4M9V8</accession>
<comment type="caution">
    <text evidence="1">The sequence shown here is derived from an EMBL/GenBank/DDBJ whole genome shotgun (WGS) entry which is preliminary data.</text>
</comment>
<name>A0A3M4M9V8_PSECI</name>
<reference evidence="1 2" key="1">
    <citation type="submission" date="2018-08" db="EMBL/GenBank/DDBJ databases">
        <title>Recombination of ecologically and evolutionarily significant loci maintains genetic cohesion in the Pseudomonas syringae species complex.</title>
        <authorList>
            <person name="Dillon M."/>
            <person name="Thakur S."/>
            <person name="Almeida R.N.D."/>
            <person name="Weir B.S."/>
            <person name="Guttman D.S."/>
        </authorList>
    </citation>
    <scope>NUCLEOTIDE SEQUENCE [LARGE SCALE GENOMIC DNA]</scope>
    <source>
        <strain evidence="1 2">ICMP 3353</strain>
    </source>
</reference>
<proteinExistence type="predicted"/>
<dbReference type="AlphaFoldDB" id="A0A3M4M9V8"/>